<keyword evidence="2" id="KW-0547">Nucleotide-binding</keyword>
<dbReference type="GO" id="GO:0016772">
    <property type="term" value="F:transferase activity, transferring phosphorus-containing groups"/>
    <property type="evidence" value="ECO:0007669"/>
    <property type="project" value="InterPro"/>
</dbReference>
<evidence type="ECO:0000313" key="4">
    <source>
        <dbReference type="Proteomes" id="UP000095282"/>
    </source>
</evidence>
<dbReference type="PANTHER" id="PTHR15045:SF1">
    <property type="entry name" value="FUCOSE-1-PHOSPHATE GUANYLYLTRANSFERASE"/>
    <property type="match status" value="1"/>
</dbReference>
<dbReference type="STRING" id="1561998.A0A1I7UHF8"/>
<sequence length="399" mass="45134">MWRNIILTAGSDAQNQVFSRQLNEISIEKFTEKIEIVTDESSGNRIGSGGATIGVIRNSLENATDEELENTKTLLVHSGGLSQRMPHLSGYGKVFSLLTNHKTILETKLNIYKNDLFEKLPHSGGIMITASDVIENMETELRVDSDVDVVIFAHVSSVEVGSQHGVFVMDKKSNKLKRVLQKPSIEEMNREGAIREDGTVLTDSCFFMTWKFSKRLLENELFKEPITEELCCYGDFMRPMGSDPKLDYIENSSSKLAEYRKALAEIFRTAKVEICVLGEKSFFHFGTYHEYIENILPNSDYLEAFPREFKSNVVFCNGIRNSPESSFVEYSSGAIQIGDYSVVSGIDAGDLKLKLPSHTLIFTMALKEKKYVTIIVKIDEDIKKNRYGVHQFSKRVKLE</sequence>
<dbReference type="Pfam" id="PF07959">
    <property type="entry name" value="Fucose_pyrophosphorylase"/>
    <property type="match status" value="1"/>
</dbReference>
<dbReference type="Proteomes" id="UP000095282">
    <property type="component" value="Unplaced"/>
</dbReference>
<accession>A0A1I7UHF8</accession>
<evidence type="ECO:0000313" key="5">
    <source>
        <dbReference type="WBParaSite" id="Csp11.Scaffold629.g9362.t2"/>
    </source>
</evidence>
<keyword evidence="4" id="KW-1185">Reference proteome</keyword>
<dbReference type="GO" id="GO:0042350">
    <property type="term" value="P:GDP-L-fucose biosynthetic process"/>
    <property type="evidence" value="ECO:0007669"/>
    <property type="project" value="UniProtKB-ARBA"/>
</dbReference>
<protein>
    <submittedName>
        <fullName evidence="5">Fucokinase domain-containing protein</fullName>
    </submittedName>
</protein>
<evidence type="ECO:0000256" key="1">
    <source>
        <dbReference type="ARBA" id="ARBA00022679"/>
    </source>
</evidence>
<dbReference type="GO" id="GO:0000166">
    <property type="term" value="F:nucleotide binding"/>
    <property type="evidence" value="ECO:0007669"/>
    <property type="project" value="UniProtKB-KW"/>
</dbReference>
<name>A0A1I7UHF8_9PELO</name>
<proteinExistence type="predicted"/>
<dbReference type="AlphaFoldDB" id="A0A1I7UHF8"/>
<dbReference type="WBParaSite" id="Csp11.Scaffold629.g9362.t2">
    <property type="protein sequence ID" value="Csp11.Scaffold629.g9362.t2"/>
    <property type="gene ID" value="Csp11.Scaffold629.g9362"/>
</dbReference>
<reference evidence="5" key="1">
    <citation type="submission" date="2016-11" db="UniProtKB">
        <authorList>
            <consortium name="WormBaseParasite"/>
        </authorList>
    </citation>
    <scope>IDENTIFICATION</scope>
</reference>
<dbReference type="eggNOG" id="ENOG502QRKZ">
    <property type="taxonomic scope" value="Eukaryota"/>
</dbReference>
<feature type="domain" description="GDP-fucose pyrophosphorylase" evidence="3">
    <location>
        <begin position="66"/>
        <end position="385"/>
    </location>
</feature>
<evidence type="ECO:0000259" key="3">
    <source>
        <dbReference type="Pfam" id="PF07959"/>
    </source>
</evidence>
<dbReference type="PANTHER" id="PTHR15045">
    <property type="entry name" value="FUCOSE-1-PHOSPHATE GUANYLYLTRANSFERASE"/>
    <property type="match status" value="1"/>
</dbReference>
<organism evidence="4 5">
    <name type="scientific">Caenorhabditis tropicalis</name>
    <dbReference type="NCBI Taxonomy" id="1561998"/>
    <lineage>
        <taxon>Eukaryota</taxon>
        <taxon>Metazoa</taxon>
        <taxon>Ecdysozoa</taxon>
        <taxon>Nematoda</taxon>
        <taxon>Chromadorea</taxon>
        <taxon>Rhabditida</taxon>
        <taxon>Rhabditina</taxon>
        <taxon>Rhabditomorpha</taxon>
        <taxon>Rhabditoidea</taxon>
        <taxon>Rhabditidae</taxon>
        <taxon>Peloderinae</taxon>
        <taxon>Caenorhabditis</taxon>
    </lineage>
</organism>
<dbReference type="InterPro" id="IPR012887">
    <property type="entry name" value="GDP_fucose_pyrophosphorylase"/>
</dbReference>
<evidence type="ECO:0000256" key="2">
    <source>
        <dbReference type="ARBA" id="ARBA00022741"/>
    </source>
</evidence>
<keyword evidence="1" id="KW-0808">Transferase</keyword>